<dbReference type="EMBL" id="GG693888">
    <property type="protein sequence ID" value="EES51561.1"/>
    <property type="molecule type" value="Genomic_DNA"/>
</dbReference>
<dbReference type="AlphaFoldDB" id="C6I0W1"/>
<proteinExistence type="predicted"/>
<keyword evidence="1" id="KW-1133">Transmembrane helix</keyword>
<evidence type="ECO:0008006" key="4">
    <source>
        <dbReference type="Google" id="ProtNLM"/>
    </source>
</evidence>
<evidence type="ECO:0000313" key="2">
    <source>
        <dbReference type="EMBL" id="EES51561.1"/>
    </source>
</evidence>
<keyword evidence="1" id="KW-0472">Membrane</keyword>
<keyword evidence="1" id="KW-0812">Transmembrane</keyword>
<feature type="transmembrane region" description="Helical" evidence="1">
    <location>
        <begin position="6"/>
        <end position="30"/>
    </location>
</feature>
<feature type="transmembrane region" description="Helical" evidence="1">
    <location>
        <begin position="42"/>
        <end position="64"/>
    </location>
</feature>
<gene>
    <name evidence="2" type="ORF">UBAL3_95950059a</name>
</gene>
<organism evidence="2 3">
    <name type="scientific">Leptospirillum ferrodiazotrophum</name>
    <dbReference type="NCBI Taxonomy" id="412449"/>
    <lineage>
        <taxon>Bacteria</taxon>
        <taxon>Pseudomonadati</taxon>
        <taxon>Nitrospirota</taxon>
        <taxon>Nitrospiria</taxon>
        <taxon>Nitrospirales</taxon>
        <taxon>Nitrospiraceae</taxon>
        <taxon>Leptospirillum</taxon>
    </lineage>
</organism>
<reference evidence="2 3" key="1">
    <citation type="journal article" date="2009" name="Appl. Environ. Microbiol.">
        <title>Community genomic and proteomic analyses of chemoautotrophic iron-oxidizing "Leptospirillum rubarum" (Group II) and "Leptospirillum ferrodiazotrophum" (Group III) bacteria in acid mine drainage biofilms.</title>
        <authorList>
            <person name="Goltsman D.S."/>
            <person name="Denef V.J."/>
            <person name="Singer S.W."/>
            <person name="VerBerkmoes N.C."/>
            <person name="Lefsrud M."/>
            <person name="Mueller R.S."/>
            <person name="Dick G.J."/>
            <person name="Sun C.L."/>
            <person name="Wheeler K.E."/>
            <person name="Zemla A."/>
            <person name="Baker B.J."/>
            <person name="Hauser L."/>
            <person name="Land M."/>
            <person name="Shah M.B."/>
            <person name="Thelen M.P."/>
            <person name="Hettich R.L."/>
            <person name="Banfield J.F."/>
        </authorList>
    </citation>
    <scope>NUCLEOTIDE SEQUENCE [LARGE SCALE GENOMIC DNA]</scope>
</reference>
<sequence length="68" mass="7536">MSIKMSVSVVIFTFLSASVIAFTIMSRYIIGPFKKLKRGEQVIIAMSFVGIISVISFAVIQLLLRILV</sequence>
<accession>C6I0W1</accession>
<protein>
    <recommendedName>
        <fullName evidence="4">DUF1146 domain-containing protein</fullName>
    </recommendedName>
</protein>
<dbReference type="Proteomes" id="UP000009374">
    <property type="component" value="Unassembled WGS sequence"/>
</dbReference>
<name>C6I0W1_9BACT</name>
<evidence type="ECO:0000256" key="1">
    <source>
        <dbReference type="SAM" id="Phobius"/>
    </source>
</evidence>
<keyword evidence="3" id="KW-1185">Reference proteome</keyword>
<evidence type="ECO:0000313" key="3">
    <source>
        <dbReference type="Proteomes" id="UP000009374"/>
    </source>
</evidence>